<organism evidence="1 2">
    <name type="scientific">Prunus dulcis</name>
    <name type="common">Almond</name>
    <name type="synonym">Amygdalus dulcis</name>
    <dbReference type="NCBI Taxonomy" id="3755"/>
    <lineage>
        <taxon>Eukaryota</taxon>
        <taxon>Viridiplantae</taxon>
        <taxon>Streptophyta</taxon>
        <taxon>Embryophyta</taxon>
        <taxon>Tracheophyta</taxon>
        <taxon>Spermatophyta</taxon>
        <taxon>Magnoliopsida</taxon>
        <taxon>eudicotyledons</taxon>
        <taxon>Gunneridae</taxon>
        <taxon>Pentapetalae</taxon>
        <taxon>rosids</taxon>
        <taxon>fabids</taxon>
        <taxon>Rosales</taxon>
        <taxon>Rosaceae</taxon>
        <taxon>Amygdaloideae</taxon>
        <taxon>Amygdaleae</taxon>
        <taxon>Prunus</taxon>
    </lineage>
</organism>
<dbReference type="Proteomes" id="UP000327085">
    <property type="component" value="Chromosome 1"/>
</dbReference>
<dbReference type="Gramene" id="VVA37446">
    <property type="protein sequence ID" value="VVA37446"/>
    <property type="gene ID" value="Prudul26B002436"/>
</dbReference>
<dbReference type="InParanoid" id="A0A5E4GCM0"/>
<sequence>MNDHLFLEEAELQISLGRRSFSDSNIPICYCGPVNTTIALARTIKNGVFSILLDPLTSSAGPGSLISSCRLVLTTPLSSCNATLSTQPFSTALQQSTPSSSPLASHKTLSSSPSLLLPLQPLNLAILPTLRCSLQPLNLVILPTFRCSSMG</sequence>
<name>A0A5E4GCM0_PRUDU</name>
<dbReference type="AlphaFoldDB" id="A0A5E4GCM0"/>
<evidence type="ECO:0000313" key="1">
    <source>
        <dbReference type="EMBL" id="VVA37446.1"/>
    </source>
</evidence>
<evidence type="ECO:0000313" key="2">
    <source>
        <dbReference type="Proteomes" id="UP000327085"/>
    </source>
</evidence>
<proteinExistence type="predicted"/>
<reference evidence="2" key="1">
    <citation type="journal article" date="2020" name="Plant J.">
        <title>Transposons played a major role in the diversification between the closely related almond and peach genomes: results from the almond genome sequence.</title>
        <authorList>
            <person name="Alioto T."/>
            <person name="Alexiou K.G."/>
            <person name="Bardil A."/>
            <person name="Barteri F."/>
            <person name="Castanera R."/>
            <person name="Cruz F."/>
            <person name="Dhingra A."/>
            <person name="Duval H."/>
            <person name="Fernandez I Marti A."/>
            <person name="Frias L."/>
            <person name="Galan B."/>
            <person name="Garcia J.L."/>
            <person name="Howad W."/>
            <person name="Gomez-Garrido J."/>
            <person name="Gut M."/>
            <person name="Julca I."/>
            <person name="Morata J."/>
            <person name="Puigdomenech P."/>
            <person name="Ribeca P."/>
            <person name="Rubio Cabetas M.J."/>
            <person name="Vlasova A."/>
            <person name="Wirthensohn M."/>
            <person name="Garcia-Mas J."/>
            <person name="Gabaldon T."/>
            <person name="Casacuberta J.M."/>
            <person name="Arus P."/>
        </authorList>
    </citation>
    <scope>NUCLEOTIDE SEQUENCE [LARGE SCALE GENOMIC DNA]</scope>
    <source>
        <strain evidence="2">cv. Texas</strain>
    </source>
</reference>
<dbReference type="EMBL" id="CABIKO010000537">
    <property type="protein sequence ID" value="VVA37446.1"/>
    <property type="molecule type" value="Genomic_DNA"/>
</dbReference>
<accession>A0A5E4GCM0</accession>
<protein>
    <submittedName>
        <fullName evidence="1">Phylloplanin</fullName>
    </submittedName>
</protein>
<gene>
    <name evidence="1" type="ORF">ALMOND_2B002436</name>
</gene>